<protein>
    <submittedName>
        <fullName evidence="1">Uncharacterized protein</fullName>
    </submittedName>
</protein>
<dbReference type="Proteomes" id="UP001320168">
    <property type="component" value="Unassembled WGS sequence"/>
</dbReference>
<evidence type="ECO:0000313" key="2">
    <source>
        <dbReference type="Proteomes" id="UP001320168"/>
    </source>
</evidence>
<dbReference type="EMBL" id="JABFTX010000001">
    <property type="protein sequence ID" value="MCE8002795.1"/>
    <property type="molecule type" value="Genomic_DNA"/>
</dbReference>
<keyword evidence="2" id="KW-1185">Reference proteome</keyword>
<gene>
    <name evidence="1" type="ORF">HOP53_08090</name>
</gene>
<accession>A0ABS9A204</accession>
<organism evidence="1 2">
    <name type="scientific">Billgrantia ethanolica</name>
    <dbReference type="NCBI Taxonomy" id="2733486"/>
    <lineage>
        <taxon>Bacteria</taxon>
        <taxon>Pseudomonadati</taxon>
        <taxon>Pseudomonadota</taxon>
        <taxon>Gammaproteobacteria</taxon>
        <taxon>Oceanospirillales</taxon>
        <taxon>Halomonadaceae</taxon>
        <taxon>Billgrantia</taxon>
    </lineage>
</organism>
<sequence>MILPRPLKALTWLVLFLALLYALYLITANALLASAWGRAQLDRTPRLSLEWERAWTLFPGQLEVTQLRLAGSAAERDFTLAAERASLRFALAPLLDREVGIRTLEAEGIRQASLDAYWLQGSGTLHLAGVHWRAGEFGAERASLQLDEGAVLHDDTALVEGVTLDADLRLAPLRLAEHPGGAATRFVSGSLTLAGRSDAYDVFNPYLAALGWFEIDGRGDLTGDIAIERGEVLPGSRLRLDSPRLSVRLDERHWLEAGALYRIDGSGAVEVEVAQSARLALELDDIEMGEASPQPSPATSARPLLGGEGFRLVLETPALRLHAPPDELQRAELHWRNAEAFDIAALQRYLPPPVPLTLEGGTARLQGGLSYDAERLTGGFDLAGEAISVRLGEQPLTGRLGLHLPIVALDVEGGAVDVSGTQFELEAAAPGEEQPLSTSLALATARFRSPLAWRELDDDTLRDRETPWQAELELRGHVANLAVLDPFLSGLLDGRGLALQGGGRLDGVLQVRDGQPLSGSRLEVRSEALGARLLGFHARGDGRAHFVLGPGETHPEASLELVFGEVDLTRLSDGRRLFQAERLALAASAAASPRTARPTTAEIAWRGARIPDVSVLDAYLPQATPLRLHGGRAASDGELVITGERAQGRATLTGDAIRGRLLQEAFDGELDVSLVLRDLHPARQHLDLSGSRLTLNAATNGGEPLRTQLAVRQARLQGGFDWPGSEAPRRPLSGTLRLDGLLDRLGFLNAFLPDEHGLAIQGGGRLSADLRFADGEAMAGSQLRVHSERLGARFLHYEAFGDGTLIVTVDDPGAELSLSLPRFGLRRQADSGALIEGRLLDLHSRARHFDLPEGLRELSTRIDLPHLVAPDLAALNDYLPQGGAIELLGGQARLATHLQLEGTRARGRLALHAPDARLALHEQTLEGALHLETRLADGDLESLDFDVSGSRLSLDGVRLADAGGSLSHGWWARLELPKGRMRWERPLELDAQLELVMRDSGLLVNLLVDAARERRWLRERLTFGEVHGEARVMLNDDTVRLENLAVQGGERLELLANLALRDSQLAGRAFARYGPLRLGIEIDEGGRRWQLRNARSWYTSGVPASELVLPESELVLPESEAWFERLDVQVE</sequence>
<dbReference type="RefSeq" id="WP_234269538.1">
    <property type="nucleotide sequence ID" value="NZ_JABFTX010000001.1"/>
</dbReference>
<comment type="caution">
    <text evidence="1">The sequence shown here is derived from an EMBL/GenBank/DDBJ whole genome shotgun (WGS) entry which is preliminary data.</text>
</comment>
<reference evidence="1 2" key="1">
    <citation type="journal article" date="2021" name="Front. Microbiol.">
        <title>Aerobic Denitrification and Heterotrophic Sulfur Oxidation in the Genus Halomonas Revealed by Six Novel Species Characterizations and Genome-Based Analysis.</title>
        <authorList>
            <person name="Wang L."/>
            <person name="Shao Z."/>
        </authorList>
    </citation>
    <scope>NUCLEOTIDE SEQUENCE [LARGE SCALE GENOMIC DNA]</scope>
    <source>
        <strain evidence="1 2">MCCC 1A11081</strain>
    </source>
</reference>
<name>A0ABS9A204_9GAMM</name>
<evidence type="ECO:0000313" key="1">
    <source>
        <dbReference type="EMBL" id="MCE8002795.1"/>
    </source>
</evidence>
<proteinExistence type="predicted"/>